<dbReference type="OrthoDB" id="771136at2759"/>
<dbReference type="Proteomes" id="UP001140091">
    <property type="component" value="Unassembled WGS sequence"/>
</dbReference>
<dbReference type="SUPFAM" id="SSF50630">
    <property type="entry name" value="Acid proteases"/>
    <property type="match status" value="1"/>
</dbReference>
<reference evidence="4" key="1">
    <citation type="submission" date="2022-06" db="EMBL/GenBank/DDBJ databases">
        <title>Genome Sequence of Candolleomyces eurysporus.</title>
        <authorList>
            <person name="Buettner E."/>
        </authorList>
    </citation>
    <scope>NUCLEOTIDE SEQUENCE</scope>
    <source>
        <strain evidence="4">VTCC 930004</strain>
    </source>
</reference>
<feature type="domain" description="Peptidase A1" evidence="3">
    <location>
        <begin position="1"/>
        <end position="347"/>
    </location>
</feature>
<evidence type="ECO:0000313" key="4">
    <source>
        <dbReference type="EMBL" id="KAJ2930280.1"/>
    </source>
</evidence>
<evidence type="ECO:0000313" key="5">
    <source>
        <dbReference type="Proteomes" id="UP001140091"/>
    </source>
</evidence>
<gene>
    <name evidence="4" type="ORF">H1R20_g6835</name>
</gene>
<protein>
    <recommendedName>
        <fullName evidence="3">Peptidase A1 domain-containing protein</fullName>
    </recommendedName>
</protein>
<keyword evidence="5" id="KW-1185">Reference proteome</keyword>
<dbReference type="PROSITE" id="PS51767">
    <property type="entry name" value="PEPTIDASE_A1"/>
    <property type="match status" value="1"/>
</dbReference>
<accession>A0A9W8JG98</accession>
<dbReference type="InterPro" id="IPR033121">
    <property type="entry name" value="PEPTIDASE_A1"/>
</dbReference>
<dbReference type="InterPro" id="IPR034164">
    <property type="entry name" value="Pepsin-like_dom"/>
</dbReference>
<dbReference type="InterPro" id="IPR001461">
    <property type="entry name" value="Aspartic_peptidase_A1"/>
</dbReference>
<dbReference type="AlphaFoldDB" id="A0A9W8JG98"/>
<feature type="chain" id="PRO_5040845914" description="Peptidase A1 domain-containing protein" evidence="2">
    <location>
        <begin position="20"/>
        <end position="390"/>
    </location>
</feature>
<evidence type="ECO:0000259" key="3">
    <source>
        <dbReference type="PROSITE" id="PS51767"/>
    </source>
</evidence>
<dbReference type="Pfam" id="PF00026">
    <property type="entry name" value="Asp"/>
    <property type="match status" value="1"/>
</dbReference>
<sequence length="390" mass="40678">MFSLPFTLSVLFLTELASAAETFHIPLQRRAQQTHDLDYYSAAADNLRAKYSIGSAAGASTGRRRAAVENIPVINQGTTIQYGSGAVAGSINRDVVTMSNFTIQNQVFLGVDRLQSGLLDGQTSGILGLAFQTIASTGGVPFWQNLLNDDQLESPEFSFWLARSDSRGDDSAPGGVFTLGGTNSSLFSGEIEFLNMPGSRPSYWLLPLQSVTVQGESVSIATGNSALSAIDTGTTLIGGPSDDVARIWAQVPGATQAANSQGFWTFPCSTDVNVTMSFGGRSWTISPEDMNLGAVTTSGRMCAGAIFDLNMGSNIPAGSGPSWVIGATFLKNVYSVYRANPPSIGFAELSTAAGGTGTAPGSRSTAGAGSIVPKAGLALALSFMSIWTLF</sequence>
<dbReference type="EMBL" id="JANBPK010000846">
    <property type="protein sequence ID" value="KAJ2930280.1"/>
    <property type="molecule type" value="Genomic_DNA"/>
</dbReference>
<evidence type="ECO:0000256" key="2">
    <source>
        <dbReference type="SAM" id="SignalP"/>
    </source>
</evidence>
<comment type="caution">
    <text evidence="4">The sequence shown here is derived from an EMBL/GenBank/DDBJ whole genome shotgun (WGS) entry which is preliminary data.</text>
</comment>
<proteinExistence type="inferred from homology"/>
<organism evidence="4 5">
    <name type="scientific">Candolleomyces eurysporus</name>
    <dbReference type="NCBI Taxonomy" id="2828524"/>
    <lineage>
        <taxon>Eukaryota</taxon>
        <taxon>Fungi</taxon>
        <taxon>Dikarya</taxon>
        <taxon>Basidiomycota</taxon>
        <taxon>Agaricomycotina</taxon>
        <taxon>Agaricomycetes</taxon>
        <taxon>Agaricomycetidae</taxon>
        <taxon>Agaricales</taxon>
        <taxon>Agaricineae</taxon>
        <taxon>Psathyrellaceae</taxon>
        <taxon>Candolleomyces</taxon>
    </lineage>
</organism>
<dbReference type="PANTHER" id="PTHR47966">
    <property type="entry name" value="BETA-SITE APP-CLEAVING ENZYME, ISOFORM A-RELATED"/>
    <property type="match status" value="1"/>
</dbReference>
<feature type="non-terminal residue" evidence="4">
    <location>
        <position position="390"/>
    </location>
</feature>
<feature type="signal peptide" evidence="2">
    <location>
        <begin position="1"/>
        <end position="19"/>
    </location>
</feature>
<comment type="similarity">
    <text evidence="1">Belongs to the peptidase A1 family.</text>
</comment>
<dbReference type="GO" id="GO:0006508">
    <property type="term" value="P:proteolysis"/>
    <property type="evidence" value="ECO:0007669"/>
    <property type="project" value="InterPro"/>
</dbReference>
<keyword evidence="2" id="KW-0732">Signal</keyword>
<dbReference type="InterPro" id="IPR021109">
    <property type="entry name" value="Peptidase_aspartic_dom_sf"/>
</dbReference>
<evidence type="ECO:0000256" key="1">
    <source>
        <dbReference type="ARBA" id="ARBA00007447"/>
    </source>
</evidence>
<dbReference type="PANTHER" id="PTHR47966:SF6">
    <property type="entry name" value="PEPTIDASE A1 DOMAIN-CONTAINING PROTEIN"/>
    <property type="match status" value="1"/>
</dbReference>
<dbReference type="Gene3D" id="2.40.70.10">
    <property type="entry name" value="Acid Proteases"/>
    <property type="match status" value="2"/>
</dbReference>
<dbReference type="GO" id="GO:0004190">
    <property type="term" value="F:aspartic-type endopeptidase activity"/>
    <property type="evidence" value="ECO:0007669"/>
    <property type="project" value="InterPro"/>
</dbReference>
<dbReference type="CDD" id="cd05471">
    <property type="entry name" value="pepsin_like"/>
    <property type="match status" value="1"/>
</dbReference>
<name>A0A9W8JG98_9AGAR</name>